<feature type="transmembrane region" description="Helical" evidence="7">
    <location>
        <begin position="254"/>
        <end position="276"/>
    </location>
</feature>
<dbReference type="Gene3D" id="1.20.1250.20">
    <property type="entry name" value="MFS general substrate transporter like domains"/>
    <property type="match status" value="1"/>
</dbReference>
<keyword evidence="2" id="KW-0813">Transport</keyword>
<reference evidence="10" key="1">
    <citation type="journal article" date="2019" name="Int. J. Syst. Evol. Microbiol.">
        <title>The Global Catalogue of Microorganisms (GCM) 10K type strain sequencing project: providing services to taxonomists for standard genome sequencing and annotation.</title>
        <authorList>
            <consortium name="The Broad Institute Genomics Platform"/>
            <consortium name="The Broad Institute Genome Sequencing Center for Infectious Disease"/>
            <person name="Wu L."/>
            <person name="Ma J."/>
        </authorList>
    </citation>
    <scope>NUCLEOTIDE SEQUENCE [LARGE SCALE GENOMIC DNA]</scope>
    <source>
        <strain evidence="10">JCM 11483</strain>
    </source>
</reference>
<feature type="transmembrane region" description="Helical" evidence="7">
    <location>
        <begin position="67"/>
        <end position="86"/>
    </location>
</feature>
<feature type="transmembrane region" description="Helical" evidence="7">
    <location>
        <begin position="392"/>
        <end position="412"/>
    </location>
</feature>
<feature type="transmembrane region" description="Helical" evidence="7">
    <location>
        <begin position="187"/>
        <end position="210"/>
    </location>
</feature>
<dbReference type="Gene3D" id="1.20.1720.10">
    <property type="entry name" value="Multidrug resistance protein D"/>
    <property type="match status" value="1"/>
</dbReference>
<feature type="transmembrane region" description="Helical" evidence="7">
    <location>
        <begin position="216"/>
        <end position="234"/>
    </location>
</feature>
<evidence type="ECO:0000256" key="5">
    <source>
        <dbReference type="ARBA" id="ARBA00022989"/>
    </source>
</evidence>
<evidence type="ECO:0000259" key="8">
    <source>
        <dbReference type="PROSITE" id="PS50850"/>
    </source>
</evidence>
<accession>A0ABP6RAS7</accession>
<evidence type="ECO:0000256" key="7">
    <source>
        <dbReference type="SAM" id="Phobius"/>
    </source>
</evidence>
<protein>
    <submittedName>
        <fullName evidence="9">MFS transporter</fullName>
    </submittedName>
</protein>
<dbReference type="Proteomes" id="UP001501736">
    <property type="component" value="Unassembled WGS sequence"/>
</dbReference>
<sequence length="488" mass="48712">MLGIVSAALALITLDNSILYTALPVLTEQLGATSGQSLWIINAYPLVIAGLLPGAGGLGDRIGHKRLFQHGLGLFALASLTAALSPTPEMLVGARGLLAVGAAAMLPATLALIRVTFSDERERTLAVSIWAGVSVAGLAAGPVVGGLLLEHFWWGSVFLVNVPVAVAASAAIVALGPANVTDPSRRWDGVSSAQALLGLGGAVLAIKSLATTPPHWTTAGAAAVVAAVALTAFVRRQRRLADPLIDFSIFANRAFSAGVVSAGASIFAIMGLQFAVTQRYQLVEGFTPLQAGLVVAVLSLGALPVALAGGAVLHRLGLLVLIGGGLSVAALGAGGLVVAAVVDRLDLLLAGLLVLGLGLGAAISVASTAIIGNVPRHRAGMAASLEEVSYEFGGLVAVAVLGSLLNAVYLHALERPDGADGVAAPSPAAALSSSDPALVAAAAEAMDSAFLAVVVAVAVAMVLGAAATGWLLRRHLPGTASQAHPGDH</sequence>
<keyword evidence="6 7" id="KW-0472">Membrane</keyword>
<comment type="subcellular location">
    <subcellularLocation>
        <location evidence="1">Cell membrane</location>
        <topology evidence="1">Multi-pass membrane protein</topology>
    </subcellularLocation>
</comment>
<keyword evidence="5 7" id="KW-1133">Transmembrane helix</keyword>
<feature type="transmembrane region" description="Helical" evidence="7">
    <location>
        <begin position="151"/>
        <end position="175"/>
    </location>
</feature>
<organism evidence="9 10">
    <name type="scientific">Nesterenkonia halobia</name>
    <dbReference type="NCBI Taxonomy" id="37922"/>
    <lineage>
        <taxon>Bacteria</taxon>
        <taxon>Bacillati</taxon>
        <taxon>Actinomycetota</taxon>
        <taxon>Actinomycetes</taxon>
        <taxon>Micrococcales</taxon>
        <taxon>Micrococcaceae</taxon>
        <taxon>Nesterenkonia</taxon>
    </lineage>
</organism>
<dbReference type="PANTHER" id="PTHR42718:SF47">
    <property type="entry name" value="METHYL VIOLOGEN RESISTANCE PROTEIN SMVA"/>
    <property type="match status" value="1"/>
</dbReference>
<feature type="transmembrane region" description="Helical" evidence="7">
    <location>
        <begin position="92"/>
        <end position="113"/>
    </location>
</feature>
<dbReference type="InterPro" id="IPR020846">
    <property type="entry name" value="MFS_dom"/>
</dbReference>
<feature type="transmembrane region" description="Helical" evidence="7">
    <location>
        <begin position="449"/>
        <end position="472"/>
    </location>
</feature>
<feature type="transmembrane region" description="Helical" evidence="7">
    <location>
        <begin position="288"/>
        <end position="309"/>
    </location>
</feature>
<gene>
    <name evidence="9" type="ORF">GCM10020260_10540</name>
</gene>
<feature type="transmembrane region" description="Helical" evidence="7">
    <location>
        <begin position="37"/>
        <end position="55"/>
    </location>
</feature>
<name>A0ABP6RAS7_9MICC</name>
<dbReference type="EMBL" id="BAAAYG010000003">
    <property type="protein sequence ID" value="GAA3282825.1"/>
    <property type="molecule type" value="Genomic_DNA"/>
</dbReference>
<evidence type="ECO:0000256" key="3">
    <source>
        <dbReference type="ARBA" id="ARBA00022475"/>
    </source>
</evidence>
<dbReference type="InterPro" id="IPR036259">
    <property type="entry name" value="MFS_trans_sf"/>
</dbReference>
<comment type="caution">
    <text evidence="9">The sequence shown here is derived from an EMBL/GenBank/DDBJ whole genome shotgun (WGS) entry which is preliminary data.</text>
</comment>
<dbReference type="InterPro" id="IPR011701">
    <property type="entry name" value="MFS"/>
</dbReference>
<feature type="domain" description="Major facilitator superfamily (MFS) profile" evidence="8">
    <location>
        <begin position="1"/>
        <end position="460"/>
    </location>
</feature>
<dbReference type="SUPFAM" id="SSF103473">
    <property type="entry name" value="MFS general substrate transporter"/>
    <property type="match status" value="1"/>
</dbReference>
<dbReference type="PANTHER" id="PTHR42718">
    <property type="entry name" value="MAJOR FACILITATOR SUPERFAMILY MULTIDRUG TRANSPORTER MFSC"/>
    <property type="match status" value="1"/>
</dbReference>
<feature type="transmembrane region" description="Helical" evidence="7">
    <location>
        <begin position="316"/>
        <end position="342"/>
    </location>
</feature>
<evidence type="ECO:0000256" key="2">
    <source>
        <dbReference type="ARBA" id="ARBA00022448"/>
    </source>
</evidence>
<evidence type="ECO:0000256" key="6">
    <source>
        <dbReference type="ARBA" id="ARBA00023136"/>
    </source>
</evidence>
<evidence type="ECO:0000256" key="1">
    <source>
        <dbReference type="ARBA" id="ARBA00004651"/>
    </source>
</evidence>
<dbReference type="PROSITE" id="PS50850">
    <property type="entry name" value="MFS"/>
    <property type="match status" value="1"/>
</dbReference>
<feature type="transmembrane region" description="Helical" evidence="7">
    <location>
        <begin position="125"/>
        <end position="145"/>
    </location>
</feature>
<evidence type="ECO:0000313" key="9">
    <source>
        <dbReference type="EMBL" id="GAA3282825.1"/>
    </source>
</evidence>
<dbReference type="CDD" id="cd17321">
    <property type="entry name" value="MFS_MMR_MDR_like"/>
    <property type="match status" value="1"/>
</dbReference>
<evidence type="ECO:0000256" key="4">
    <source>
        <dbReference type="ARBA" id="ARBA00022692"/>
    </source>
</evidence>
<keyword evidence="3" id="KW-1003">Cell membrane</keyword>
<evidence type="ECO:0000313" key="10">
    <source>
        <dbReference type="Proteomes" id="UP001501736"/>
    </source>
</evidence>
<proteinExistence type="predicted"/>
<keyword evidence="4 7" id="KW-0812">Transmembrane</keyword>
<dbReference type="Pfam" id="PF07690">
    <property type="entry name" value="MFS_1"/>
    <property type="match status" value="1"/>
</dbReference>
<keyword evidence="10" id="KW-1185">Reference proteome</keyword>
<feature type="transmembrane region" description="Helical" evidence="7">
    <location>
        <begin position="348"/>
        <end position="371"/>
    </location>
</feature>